<organism evidence="1 2">
    <name type="scientific">Streptomyces beihaiensis</name>
    <dbReference type="NCBI Taxonomy" id="2984495"/>
    <lineage>
        <taxon>Bacteria</taxon>
        <taxon>Bacillati</taxon>
        <taxon>Actinomycetota</taxon>
        <taxon>Actinomycetes</taxon>
        <taxon>Kitasatosporales</taxon>
        <taxon>Streptomycetaceae</taxon>
        <taxon>Streptomyces</taxon>
    </lineage>
</organism>
<dbReference type="RefSeq" id="WP_266597282.1">
    <property type="nucleotide sequence ID" value="NZ_JAPHNL010000050.1"/>
</dbReference>
<evidence type="ECO:0000313" key="2">
    <source>
        <dbReference type="Proteomes" id="UP001163064"/>
    </source>
</evidence>
<name>A0ABT3TR00_9ACTN</name>
<evidence type="ECO:0000313" key="1">
    <source>
        <dbReference type="EMBL" id="MCX3059465.1"/>
    </source>
</evidence>
<dbReference type="EMBL" id="JAPHNL010000050">
    <property type="protein sequence ID" value="MCX3059465.1"/>
    <property type="molecule type" value="Genomic_DNA"/>
</dbReference>
<keyword evidence="2" id="KW-1185">Reference proteome</keyword>
<reference evidence="1" key="1">
    <citation type="submission" date="2022-10" db="EMBL/GenBank/DDBJ databases">
        <title>Streptomyces beihaiensis sp. nov., a chitin degrading actinobacterium, isolated from shrimp pond soil.</title>
        <authorList>
            <person name="Xie J."/>
            <person name="Shen N."/>
        </authorList>
    </citation>
    <scope>NUCLEOTIDE SEQUENCE</scope>
    <source>
        <strain evidence="1">GXMU-J5</strain>
    </source>
</reference>
<dbReference type="Proteomes" id="UP001163064">
    <property type="component" value="Unassembled WGS sequence"/>
</dbReference>
<gene>
    <name evidence="1" type="ORF">OFY01_06725</name>
</gene>
<comment type="caution">
    <text evidence="1">The sequence shown here is derived from an EMBL/GenBank/DDBJ whole genome shotgun (WGS) entry which is preliminary data.</text>
</comment>
<protein>
    <submittedName>
        <fullName evidence="1">Uncharacterized protein</fullName>
    </submittedName>
</protein>
<accession>A0ABT3TR00</accession>
<proteinExistence type="predicted"/>
<sequence length="131" mass="13795">MTMRATVTQPPRGVIELFGKGVAVVLAATANGVSAAPDRSAEAARHATAPRHYGTVGRIVAGPGTGRYVRIDRNGGAVGADAGADAGVFILVAPDPAMRVDRDAEWVQDWAAVEETFLRDGRRVDWDVDRG</sequence>